<accession>A0A922MLC0</accession>
<evidence type="ECO:0000313" key="4">
    <source>
        <dbReference type="Proteomes" id="UP000814243"/>
    </source>
</evidence>
<dbReference type="GO" id="GO:1902936">
    <property type="term" value="F:phosphatidylinositol bisphosphate binding"/>
    <property type="evidence" value="ECO:0007669"/>
    <property type="project" value="TreeGrafter"/>
</dbReference>
<sequence>MFSLLPDVDLLIVYHCCQKSMEVSKQVLDLHFTLRTHFVPFFKDRCFDKKAELCAPLPTPTPEGYRVVYFRLADPDPRNFNLLEAVRTFMMVFDMWQYEEGTWPGFVILIDMEKATLGHVARLDLMVVKKVLYFLQLLSLIRPYLRKELMHLVNAHQTGAESIEKLIPQKALPKEAGGEYKDFDTLREELFKRLRANTVFLRDENRRRVNESLRPAGKPSPAEKEFGLQGSFKKLELD</sequence>
<dbReference type="Gene3D" id="3.40.525.10">
    <property type="entry name" value="CRAL-TRIO lipid binding domain"/>
    <property type="match status" value="2"/>
</dbReference>
<dbReference type="AlphaFoldDB" id="A0A922MLC0"/>
<evidence type="ECO:0000313" key="3">
    <source>
        <dbReference type="EMBL" id="KAH9638772.1"/>
    </source>
</evidence>
<dbReference type="CDD" id="cd00170">
    <property type="entry name" value="SEC14"/>
    <property type="match status" value="1"/>
</dbReference>
<feature type="domain" description="CRAL-TRIO" evidence="2">
    <location>
        <begin position="54"/>
        <end position="136"/>
    </location>
</feature>
<dbReference type="PANTHER" id="PTHR10174:SF213">
    <property type="entry name" value="CRAL-TRIO DOMAIN-CONTAINING PROTEIN"/>
    <property type="match status" value="1"/>
</dbReference>
<protein>
    <recommendedName>
        <fullName evidence="2">CRAL-TRIO domain-containing protein</fullName>
    </recommendedName>
</protein>
<dbReference type="GO" id="GO:0016020">
    <property type="term" value="C:membrane"/>
    <property type="evidence" value="ECO:0007669"/>
    <property type="project" value="TreeGrafter"/>
</dbReference>
<dbReference type="Pfam" id="PF00650">
    <property type="entry name" value="CRAL_TRIO"/>
    <property type="match status" value="1"/>
</dbReference>
<reference evidence="3" key="1">
    <citation type="journal article" date="2021" name="G3 (Bethesda)">
        <title>Genome and transcriptome analysis of the beet armyworm Spodoptera exigua reveals targets for pest control. .</title>
        <authorList>
            <person name="Simon S."/>
            <person name="Breeschoten T."/>
            <person name="Jansen H.J."/>
            <person name="Dirks R.P."/>
            <person name="Schranz M.E."/>
            <person name="Ros V.I.D."/>
        </authorList>
    </citation>
    <scope>NUCLEOTIDE SEQUENCE</scope>
    <source>
        <strain evidence="3">TB_SE_WUR_2020</strain>
    </source>
</reference>
<dbReference type="SUPFAM" id="SSF52087">
    <property type="entry name" value="CRAL/TRIO domain"/>
    <property type="match status" value="1"/>
</dbReference>
<name>A0A922MLC0_SPOEX</name>
<evidence type="ECO:0000256" key="1">
    <source>
        <dbReference type="SAM" id="MobiDB-lite"/>
    </source>
</evidence>
<gene>
    <name evidence="3" type="ORF">HF086_002012</name>
</gene>
<dbReference type="EMBL" id="JACEFF010000372">
    <property type="protein sequence ID" value="KAH9638772.1"/>
    <property type="molecule type" value="Genomic_DNA"/>
</dbReference>
<dbReference type="InterPro" id="IPR001251">
    <property type="entry name" value="CRAL-TRIO_dom"/>
</dbReference>
<dbReference type="PANTHER" id="PTHR10174">
    <property type="entry name" value="ALPHA-TOCOPHEROL TRANSFER PROTEIN-RELATED"/>
    <property type="match status" value="1"/>
</dbReference>
<evidence type="ECO:0000259" key="2">
    <source>
        <dbReference type="Pfam" id="PF00650"/>
    </source>
</evidence>
<organism evidence="3 4">
    <name type="scientific">Spodoptera exigua</name>
    <name type="common">Beet armyworm</name>
    <name type="synonym">Noctua fulgens</name>
    <dbReference type="NCBI Taxonomy" id="7107"/>
    <lineage>
        <taxon>Eukaryota</taxon>
        <taxon>Metazoa</taxon>
        <taxon>Ecdysozoa</taxon>
        <taxon>Arthropoda</taxon>
        <taxon>Hexapoda</taxon>
        <taxon>Insecta</taxon>
        <taxon>Pterygota</taxon>
        <taxon>Neoptera</taxon>
        <taxon>Endopterygota</taxon>
        <taxon>Lepidoptera</taxon>
        <taxon>Glossata</taxon>
        <taxon>Ditrysia</taxon>
        <taxon>Noctuoidea</taxon>
        <taxon>Noctuidae</taxon>
        <taxon>Amphipyrinae</taxon>
        <taxon>Spodoptera</taxon>
    </lineage>
</organism>
<dbReference type="InterPro" id="IPR036865">
    <property type="entry name" value="CRAL-TRIO_dom_sf"/>
</dbReference>
<feature type="region of interest" description="Disordered" evidence="1">
    <location>
        <begin position="208"/>
        <end position="238"/>
    </location>
</feature>
<dbReference type="Proteomes" id="UP000814243">
    <property type="component" value="Unassembled WGS sequence"/>
</dbReference>
<comment type="caution">
    <text evidence="3">The sequence shown here is derived from an EMBL/GenBank/DDBJ whole genome shotgun (WGS) entry which is preliminary data.</text>
</comment>
<proteinExistence type="predicted"/>